<comment type="caution">
    <text evidence="2">The sequence shown here is derived from an EMBL/GenBank/DDBJ whole genome shotgun (WGS) entry which is preliminary data.</text>
</comment>
<dbReference type="CDD" id="cd03801">
    <property type="entry name" value="GT4_PimA-like"/>
    <property type="match status" value="1"/>
</dbReference>
<gene>
    <name evidence="2" type="ORF">ENT37_05825</name>
</gene>
<name>A0A7C4PL99_9CHLR</name>
<dbReference type="Pfam" id="PF00534">
    <property type="entry name" value="Glycos_transf_1"/>
    <property type="match status" value="1"/>
</dbReference>
<evidence type="ECO:0000259" key="1">
    <source>
        <dbReference type="Pfam" id="PF00534"/>
    </source>
</evidence>
<proteinExistence type="predicted"/>
<sequence>MRKTLLICYTKLAHYRVPVFERLGLYYDLWVVHSGKQLTPGDAGFKEIILPGTRIGPFFYQPGLWSLIRDGKFDAVIFFLDLAWLSISLSFFLNRGAYKRITWGLWRTGLRIANYVRLRAALHADANVFYSEGAAADFINFGVPADKIWVARNTVYVERPERAEETLRDSLLFIGSFDYRKRNDMAVRAFYDIIGQLPPHIKLVFVGDGPAKRSTQLLARNIDDPGRIEFHPGTTDPSLIRQFYSKAIASFSFGQAGLSVLQSLGHGVPFITCLDAISGGEIENLRHHYNAILCGDDINDLKNAFLKVCLSSDLASKLGQNALEHYKALCTVDRMVAGFRGAIESIPHSGFSLLSNKIK</sequence>
<dbReference type="PANTHER" id="PTHR12526:SF630">
    <property type="entry name" value="GLYCOSYLTRANSFERASE"/>
    <property type="match status" value="1"/>
</dbReference>
<dbReference type="EMBL" id="DSYK01000294">
    <property type="protein sequence ID" value="HGS21369.1"/>
    <property type="molecule type" value="Genomic_DNA"/>
</dbReference>
<dbReference type="InterPro" id="IPR001296">
    <property type="entry name" value="Glyco_trans_1"/>
</dbReference>
<organism evidence="2">
    <name type="scientific">Anaerolinea thermolimosa</name>
    <dbReference type="NCBI Taxonomy" id="229919"/>
    <lineage>
        <taxon>Bacteria</taxon>
        <taxon>Bacillati</taxon>
        <taxon>Chloroflexota</taxon>
        <taxon>Anaerolineae</taxon>
        <taxon>Anaerolineales</taxon>
        <taxon>Anaerolineaceae</taxon>
        <taxon>Anaerolinea</taxon>
    </lineage>
</organism>
<dbReference type="Gene3D" id="3.40.50.2000">
    <property type="entry name" value="Glycogen Phosphorylase B"/>
    <property type="match status" value="2"/>
</dbReference>
<evidence type="ECO:0000313" key="2">
    <source>
        <dbReference type="EMBL" id="HGS21369.1"/>
    </source>
</evidence>
<dbReference type="AlphaFoldDB" id="A0A7C4PL99"/>
<feature type="domain" description="Glycosyl transferase family 1" evidence="1">
    <location>
        <begin position="168"/>
        <end position="323"/>
    </location>
</feature>
<dbReference type="GO" id="GO:0016757">
    <property type="term" value="F:glycosyltransferase activity"/>
    <property type="evidence" value="ECO:0007669"/>
    <property type="project" value="InterPro"/>
</dbReference>
<protein>
    <submittedName>
        <fullName evidence="2">Glycosyltransferase</fullName>
    </submittedName>
</protein>
<keyword evidence="2" id="KW-0808">Transferase</keyword>
<reference evidence="2" key="1">
    <citation type="journal article" date="2020" name="mSystems">
        <title>Genome- and Community-Level Interaction Insights into Carbon Utilization and Element Cycling Functions of Hydrothermarchaeota in Hydrothermal Sediment.</title>
        <authorList>
            <person name="Zhou Z."/>
            <person name="Liu Y."/>
            <person name="Xu W."/>
            <person name="Pan J."/>
            <person name="Luo Z.H."/>
            <person name="Li M."/>
        </authorList>
    </citation>
    <scope>NUCLEOTIDE SEQUENCE [LARGE SCALE GENOMIC DNA]</scope>
    <source>
        <strain evidence="2">SpSt-573</strain>
    </source>
</reference>
<accession>A0A7C4PL99</accession>
<dbReference type="PANTHER" id="PTHR12526">
    <property type="entry name" value="GLYCOSYLTRANSFERASE"/>
    <property type="match status" value="1"/>
</dbReference>
<dbReference type="SUPFAM" id="SSF53756">
    <property type="entry name" value="UDP-Glycosyltransferase/glycogen phosphorylase"/>
    <property type="match status" value="1"/>
</dbReference>